<organism evidence="1 2">
    <name type="scientific">Rariglobus hedericola</name>
    <dbReference type="NCBI Taxonomy" id="2597822"/>
    <lineage>
        <taxon>Bacteria</taxon>
        <taxon>Pseudomonadati</taxon>
        <taxon>Verrucomicrobiota</taxon>
        <taxon>Opitutia</taxon>
        <taxon>Opitutales</taxon>
        <taxon>Opitutaceae</taxon>
        <taxon>Rariglobus</taxon>
    </lineage>
</organism>
<dbReference type="OrthoDB" id="285993at2"/>
<dbReference type="AlphaFoldDB" id="A0A556QQS4"/>
<dbReference type="Pfam" id="PF05635">
    <property type="entry name" value="23S_rRNA_IVP"/>
    <property type="match status" value="1"/>
</dbReference>
<comment type="caution">
    <text evidence="1">The sequence shown here is derived from an EMBL/GenBank/DDBJ whole genome shotgun (WGS) entry which is preliminary data.</text>
</comment>
<evidence type="ECO:0000313" key="1">
    <source>
        <dbReference type="EMBL" id="TSJ78983.1"/>
    </source>
</evidence>
<dbReference type="PIRSF" id="PIRSF035652">
    <property type="entry name" value="CHP02436"/>
    <property type="match status" value="1"/>
</dbReference>
<dbReference type="EMBL" id="VMBG01000001">
    <property type="protein sequence ID" value="TSJ78983.1"/>
    <property type="molecule type" value="Genomic_DNA"/>
</dbReference>
<keyword evidence="2" id="KW-1185">Reference proteome</keyword>
<dbReference type="PANTHER" id="PTHR38471">
    <property type="entry name" value="FOUR HELIX BUNDLE PROTEIN"/>
    <property type="match status" value="1"/>
</dbReference>
<proteinExistence type="predicted"/>
<sequence>MDEKTSRFDLEDRLLDYVANIVRLAESIRRSPAGTHVANQMLRSGTAVLPNHGEAQAAESNADFIHKLSICLKELRETRRWLRLIQRVPLIPKPDIVLPLLAETEELIRIFFSSLKTARKKGTK</sequence>
<evidence type="ECO:0000313" key="2">
    <source>
        <dbReference type="Proteomes" id="UP000315648"/>
    </source>
</evidence>
<dbReference type="NCBIfam" id="TIGR02436">
    <property type="entry name" value="four helix bundle protein"/>
    <property type="match status" value="1"/>
</dbReference>
<gene>
    <name evidence="1" type="ORF">FPL22_06690</name>
</gene>
<protein>
    <submittedName>
        <fullName evidence="1">Four helix bundle protein</fullName>
    </submittedName>
</protein>
<dbReference type="RefSeq" id="WP_144229325.1">
    <property type="nucleotide sequence ID" value="NZ_CBCRVV010000005.1"/>
</dbReference>
<dbReference type="SUPFAM" id="SSF158446">
    <property type="entry name" value="IVS-encoded protein-like"/>
    <property type="match status" value="1"/>
</dbReference>
<name>A0A556QQS4_9BACT</name>
<dbReference type="InterPro" id="IPR012657">
    <property type="entry name" value="23S_rRNA-intervening_sequence"/>
</dbReference>
<dbReference type="Proteomes" id="UP000315648">
    <property type="component" value="Unassembled WGS sequence"/>
</dbReference>
<accession>A0A556QQS4</accession>
<dbReference type="InterPro" id="IPR036583">
    <property type="entry name" value="23S_rRNA_IVS_sf"/>
</dbReference>
<dbReference type="PANTHER" id="PTHR38471:SF2">
    <property type="entry name" value="FOUR HELIX BUNDLE PROTEIN"/>
    <property type="match status" value="1"/>
</dbReference>
<reference evidence="1 2" key="1">
    <citation type="submission" date="2019-07" db="EMBL/GenBank/DDBJ databases">
        <title>Description of 53C-WASEF.</title>
        <authorList>
            <person name="Pitt A."/>
            <person name="Hahn M.W."/>
        </authorList>
    </citation>
    <scope>NUCLEOTIDE SEQUENCE [LARGE SCALE GENOMIC DNA]</scope>
    <source>
        <strain evidence="1 2">53C-WASEF</strain>
    </source>
</reference>
<dbReference type="Gene3D" id="1.20.1440.60">
    <property type="entry name" value="23S rRNA-intervening sequence"/>
    <property type="match status" value="1"/>
</dbReference>